<dbReference type="Proteomes" id="UP000184287">
    <property type="component" value="Unassembled WGS sequence"/>
</dbReference>
<evidence type="ECO:0008006" key="3">
    <source>
        <dbReference type="Google" id="ProtNLM"/>
    </source>
</evidence>
<accession>A0A1M4VUH5</accession>
<keyword evidence="2" id="KW-1185">Reference proteome</keyword>
<dbReference type="STRING" id="288992.SAMN04488522_1011028"/>
<dbReference type="Pfam" id="PF10652">
    <property type="entry name" value="DUF2480"/>
    <property type="match status" value="1"/>
</dbReference>
<gene>
    <name evidence="1" type="ORF">SAMN04488522_1011028</name>
</gene>
<dbReference type="AlphaFoldDB" id="A0A1M4VUH5"/>
<proteinExistence type="predicted"/>
<organism evidence="1 2">
    <name type="scientific">Pedobacter caeni</name>
    <dbReference type="NCBI Taxonomy" id="288992"/>
    <lineage>
        <taxon>Bacteria</taxon>
        <taxon>Pseudomonadati</taxon>
        <taxon>Bacteroidota</taxon>
        <taxon>Sphingobacteriia</taxon>
        <taxon>Sphingobacteriales</taxon>
        <taxon>Sphingobacteriaceae</taxon>
        <taxon>Pedobacter</taxon>
    </lineage>
</organism>
<evidence type="ECO:0000313" key="1">
    <source>
        <dbReference type="EMBL" id="SHE72619.1"/>
    </source>
</evidence>
<reference evidence="2" key="1">
    <citation type="submission" date="2016-11" db="EMBL/GenBank/DDBJ databases">
        <authorList>
            <person name="Varghese N."/>
            <person name="Submissions S."/>
        </authorList>
    </citation>
    <scope>NUCLEOTIDE SEQUENCE [LARGE SCALE GENOMIC DNA]</scope>
    <source>
        <strain evidence="2">DSM 16990</strain>
    </source>
</reference>
<evidence type="ECO:0000313" key="2">
    <source>
        <dbReference type="Proteomes" id="UP000184287"/>
    </source>
</evidence>
<dbReference type="InterPro" id="IPR018914">
    <property type="entry name" value="DUF2480"/>
</dbReference>
<dbReference type="EMBL" id="FQUQ01000001">
    <property type="protein sequence ID" value="SHE72619.1"/>
    <property type="molecule type" value="Genomic_DNA"/>
</dbReference>
<protein>
    <recommendedName>
        <fullName evidence="3">DUF2480 family protein</fullName>
    </recommendedName>
</protein>
<name>A0A1M4VUH5_9SPHI</name>
<sequence>MGHPIETKQQTHLTIMEEIINKVEQSGILTLDLLSYKPEKKEILAFDMVPYLFHGYLLQEKLFRAEMSLIDWQEYRGKEVVIYCSNDAIVPYWAYVFVSSLLQAHAAFICFGPQADHQLLIWTERVKSIDYGLYKDQKVVLKARSEVPEAIYVTATTKLMEQVQSLMWGEAGSPIMIHKRKKTI</sequence>